<evidence type="ECO:0000313" key="3">
    <source>
        <dbReference type="Proteomes" id="UP001208570"/>
    </source>
</evidence>
<protein>
    <submittedName>
        <fullName evidence="2">Uncharacterized protein</fullName>
    </submittedName>
</protein>
<reference evidence="2" key="1">
    <citation type="journal article" date="2023" name="Mol. Biol. Evol.">
        <title>Third-Generation Sequencing Reveals the Adaptive Role of the Epigenome in Three Deep-Sea Polychaetes.</title>
        <authorList>
            <person name="Perez M."/>
            <person name="Aroh O."/>
            <person name="Sun Y."/>
            <person name="Lan Y."/>
            <person name="Juniper S.K."/>
            <person name="Young C.R."/>
            <person name="Angers B."/>
            <person name="Qian P.Y."/>
        </authorList>
    </citation>
    <scope>NUCLEOTIDE SEQUENCE</scope>
    <source>
        <strain evidence="2">P08H-3</strain>
    </source>
</reference>
<proteinExistence type="predicted"/>
<name>A0AAD9IXL3_9ANNE</name>
<comment type="caution">
    <text evidence="2">The sequence shown here is derived from an EMBL/GenBank/DDBJ whole genome shotgun (WGS) entry which is preliminary data.</text>
</comment>
<organism evidence="2 3">
    <name type="scientific">Paralvinella palmiformis</name>
    <dbReference type="NCBI Taxonomy" id="53620"/>
    <lineage>
        <taxon>Eukaryota</taxon>
        <taxon>Metazoa</taxon>
        <taxon>Spiralia</taxon>
        <taxon>Lophotrochozoa</taxon>
        <taxon>Annelida</taxon>
        <taxon>Polychaeta</taxon>
        <taxon>Sedentaria</taxon>
        <taxon>Canalipalpata</taxon>
        <taxon>Terebellida</taxon>
        <taxon>Terebelliformia</taxon>
        <taxon>Alvinellidae</taxon>
        <taxon>Paralvinella</taxon>
    </lineage>
</organism>
<evidence type="ECO:0000313" key="2">
    <source>
        <dbReference type="EMBL" id="KAK2142472.1"/>
    </source>
</evidence>
<feature type="region of interest" description="Disordered" evidence="1">
    <location>
        <begin position="1"/>
        <end position="30"/>
    </location>
</feature>
<accession>A0AAD9IXL3</accession>
<dbReference type="EMBL" id="JAODUP010000951">
    <property type="protein sequence ID" value="KAK2142472.1"/>
    <property type="molecule type" value="Genomic_DNA"/>
</dbReference>
<sequence length="74" mass="8316">MQAYEDSNELLKDEPTTSGLIQYPFSPPPEYANVKPKRVTDETMLQHDDVGSDEAFGVQCITNPYLKPAQITEL</sequence>
<gene>
    <name evidence="2" type="ORF">LSH36_951g03039</name>
</gene>
<evidence type="ECO:0000256" key="1">
    <source>
        <dbReference type="SAM" id="MobiDB-lite"/>
    </source>
</evidence>
<dbReference type="AlphaFoldDB" id="A0AAD9IXL3"/>
<keyword evidence="3" id="KW-1185">Reference proteome</keyword>
<dbReference type="Proteomes" id="UP001208570">
    <property type="component" value="Unassembled WGS sequence"/>
</dbReference>